<proteinExistence type="predicted"/>
<keyword evidence="2" id="KW-1185">Reference proteome</keyword>
<dbReference type="EMBL" id="LSSL01000952">
    <property type="protein sequence ID" value="OLY83333.1"/>
    <property type="molecule type" value="Genomic_DNA"/>
</dbReference>
<protein>
    <submittedName>
        <fullName evidence="1">Uncharacterized protein</fullName>
    </submittedName>
</protein>
<organism evidence="1 2">
    <name type="scientific">Smittium mucronatum</name>
    <dbReference type="NCBI Taxonomy" id="133383"/>
    <lineage>
        <taxon>Eukaryota</taxon>
        <taxon>Fungi</taxon>
        <taxon>Fungi incertae sedis</taxon>
        <taxon>Zoopagomycota</taxon>
        <taxon>Kickxellomycotina</taxon>
        <taxon>Harpellomycetes</taxon>
        <taxon>Harpellales</taxon>
        <taxon>Legeriomycetaceae</taxon>
        <taxon>Smittium</taxon>
    </lineage>
</organism>
<feature type="non-terminal residue" evidence="1">
    <location>
        <position position="52"/>
    </location>
</feature>
<dbReference type="AlphaFoldDB" id="A0A1R0H2I8"/>
<reference evidence="1 2" key="1">
    <citation type="journal article" date="2016" name="Mol. Biol. Evol.">
        <title>Genome-Wide Survey of Gut Fungi (Harpellales) Reveals the First Horizontally Transferred Ubiquitin Gene from a Mosquito Host.</title>
        <authorList>
            <person name="Wang Y."/>
            <person name="White M.M."/>
            <person name="Kvist S."/>
            <person name="Moncalvo J.M."/>
        </authorList>
    </citation>
    <scope>NUCLEOTIDE SEQUENCE [LARGE SCALE GENOMIC DNA]</scope>
    <source>
        <strain evidence="1 2">ALG-7-W6</strain>
    </source>
</reference>
<gene>
    <name evidence="1" type="ORF">AYI68_g2515</name>
</gene>
<sequence>MALHQVGWMTEVTCSQELSSFSMNNSSLKLLSSQSEPTSNRINKIRLLPKRG</sequence>
<dbReference type="Proteomes" id="UP000187455">
    <property type="component" value="Unassembled WGS sequence"/>
</dbReference>
<comment type="caution">
    <text evidence="1">The sequence shown here is derived from an EMBL/GenBank/DDBJ whole genome shotgun (WGS) entry which is preliminary data.</text>
</comment>
<accession>A0A1R0H2I8</accession>
<evidence type="ECO:0000313" key="2">
    <source>
        <dbReference type="Proteomes" id="UP000187455"/>
    </source>
</evidence>
<evidence type="ECO:0000313" key="1">
    <source>
        <dbReference type="EMBL" id="OLY83333.1"/>
    </source>
</evidence>
<name>A0A1R0H2I8_9FUNG</name>